<dbReference type="CDD" id="cd06223">
    <property type="entry name" value="PRTases_typeI"/>
    <property type="match status" value="1"/>
</dbReference>
<feature type="domain" description="Phosphoribosyltransferase" evidence="2">
    <location>
        <begin position="21"/>
        <end position="86"/>
    </location>
</feature>
<evidence type="ECO:0000313" key="4">
    <source>
        <dbReference type="Proteomes" id="UP000262882"/>
    </source>
</evidence>
<keyword evidence="4" id="KW-1185">Reference proteome</keyword>
<evidence type="ECO:0000256" key="1">
    <source>
        <dbReference type="SAM" id="MobiDB-lite"/>
    </source>
</evidence>
<dbReference type="Gene3D" id="3.40.50.2020">
    <property type="match status" value="1"/>
</dbReference>
<evidence type="ECO:0000259" key="2">
    <source>
        <dbReference type="Pfam" id="PF00156"/>
    </source>
</evidence>
<gene>
    <name evidence="3" type="ORF">D0T12_07650</name>
</gene>
<dbReference type="Pfam" id="PF00156">
    <property type="entry name" value="Pribosyltran"/>
    <property type="match status" value="1"/>
</dbReference>
<name>A0A372GNN1_9ACTN</name>
<dbReference type="EMBL" id="QVNQ01000002">
    <property type="protein sequence ID" value="RFS86699.1"/>
    <property type="molecule type" value="Genomic_DNA"/>
</dbReference>
<dbReference type="SUPFAM" id="SSF53271">
    <property type="entry name" value="PRTase-like"/>
    <property type="match status" value="1"/>
</dbReference>
<dbReference type="OrthoDB" id="5244859at2"/>
<dbReference type="AlphaFoldDB" id="A0A372GNN1"/>
<reference evidence="3 4" key="1">
    <citation type="submission" date="2018-08" db="EMBL/GenBank/DDBJ databases">
        <title>Actinomadura spongicola sp. nov., isolated from marine sponge Leucetta chagosensis.</title>
        <authorList>
            <person name="Li L."/>
            <person name="Lin H.W."/>
        </authorList>
    </citation>
    <scope>NUCLEOTIDE SEQUENCE [LARGE SCALE GENOMIC DNA]</scope>
    <source>
        <strain evidence="3 4">LHW52907</strain>
    </source>
</reference>
<sequence length="91" mass="9705">MPDHTPRRATEPTTDHPTEHTTGHLTEHASEPRIEPAIGRVTQRITDCSVILVDDVITTGATLAEAARALRAAGIEVNAAATIAATPRHRP</sequence>
<dbReference type="Proteomes" id="UP000262882">
    <property type="component" value="Unassembled WGS sequence"/>
</dbReference>
<dbReference type="InterPro" id="IPR029057">
    <property type="entry name" value="PRTase-like"/>
</dbReference>
<feature type="region of interest" description="Disordered" evidence="1">
    <location>
        <begin position="1"/>
        <end position="34"/>
    </location>
</feature>
<accession>A0A372GNN1</accession>
<evidence type="ECO:0000313" key="3">
    <source>
        <dbReference type="EMBL" id="RFS86699.1"/>
    </source>
</evidence>
<dbReference type="InterPro" id="IPR000836">
    <property type="entry name" value="PRTase_dom"/>
</dbReference>
<comment type="caution">
    <text evidence="3">The sequence shown here is derived from an EMBL/GenBank/DDBJ whole genome shotgun (WGS) entry which is preliminary data.</text>
</comment>
<protein>
    <recommendedName>
        <fullName evidence="2">Phosphoribosyltransferase domain-containing protein</fullName>
    </recommendedName>
</protein>
<organism evidence="3 4">
    <name type="scientific">Actinomadura spongiicola</name>
    <dbReference type="NCBI Taxonomy" id="2303421"/>
    <lineage>
        <taxon>Bacteria</taxon>
        <taxon>Bacillati</taxon>
        <taxon>Actinomycetota</taxon>
        <taxon>Actinomycetes</taxon>
        <taxon>Streptosporangiales</taxon>
        <taxon>Thermomonosporaceae</taxon>
        <taxon>Actinomadura</taxon>
    </lineage>
</organism>
<proteinExistence type="predicted"/>